<dbReference type="InterPro" id="IPR018247">
    <property type="entry name" value="EF_Hand_1_Ca_BS"/>
</dbReference>
<proteinExistence type="predicted"/>
<evidence type="ECO:0000256" key="1">
    <source>
        <dbReference type="ARBA" id="ARBA00022837"/>
    </source>
</evidence>
<feature type="signal peptide" evidence="3">
    <location>
        <begin position="1"/>
        <end position="23"/>
    </location>
</feature>
<feature type="domain" description="EF-hand" evidence="4">
    <location>
        <begin position="137"/>
        <end position="172"/>
    </location>
</feature>
<organism evidence="5">
    <name type="scientific">Odontella aurita</name>
    <dbReference type="NCBI Taxonomy" id="265563"/>
    <lineage>
        <taxon>Eukaryota</taxon>
        <taxon>Sar</taxon>
        <taxon>Stramenopiles</taxon>
        <taxon>Ochrophyta</taxon>
        <taxon>Bacillariophyta</taxon>
        <taxon>Mediophyceae</taxon>
        <taxon>Biddulphiophycidae</taxon>
        <taxon>Eupodiscales</taxon>
        <taxon>Odontellaceae</taxon>
        <taxon>Odontella</taxon>
    </lineage>
</organism>
<protein>
    <recommendedName>
        <fullName evidence="4">EF-hand domain-containing protein</fullName>
    </recommendedName>
</protein>
<evidence type="ECO:0000256" key="3">
    <source>
        <dbReference type="SAM" id="SignalP"/>
    </source>
</evidence>
<evidence type="ECO:0000256" key="2">
    <source>
        <dbReference type="SAM" id="Phobius"/>
    </source>
</evidence>
<reference evidence="5" key="1">
    <citation type="submission" date="2021-01" db="EMBL/GenBank/DDBJ databases">
        <authorList>
            <person name="Corre E."/>
            <person name="Pelletier E."/>
            <person name="Niang G."/>
            <person name="Scheremetjew M."/>
            <person name="Finn R."/>
            <person name="Kale V."/>
            <person name="Holt S."/>
            <person name="Cochrane G."/>
            <person name="Meng A."/>
            <person name="Brown T."/>
            <person name="Cohen L."/>
        </authorList>
    </citation>
    <scope>NUCLEOTIDE SEQUENCE</scope>
    <source>
        <strain evidence="5">Isolate 1302-5</strain>
    </source>
</reference>
<dbReference type="PROSITE" id="PS00018">
    <property type="entry name" value="EF_HAND_1"/>
    <property type="match status" value="1"/>
</dbReference>
<keyword evidence="2" id="KW-0472">Membrane</keyword>
<accession>A0A7S4JLD3</accession>
<gene>
    <name evidence="5" type="ORF">OAUR00152_LOCUS29621</name>
</gene>
<dbReference type="AlphaFoldDB" id="A0A7S4JLD3"/>
<dbReference type="InterPro" id="IPR011992">
    <property type="entry name" value="EF-hand-dom_pair"/>
</dbReference>
<dbReference type="CDD" id="cd00051">
    <property type="entry name" value="EFh"/>
    <property type="match status" value="1"/>
</dbReference>
<dbReference type="EMBL" id="HBKQ01043020">
    <property type="protein sequence ID" value="CAE2267193.1"/>
    <property type="molecule type" value="Transcribed_RNA"/>
</dbReference>
<dbReference type="Pfam" id="PF13499">
    <property type="entry name" value="EF-hand_7"/>
    <property type="match status" value="1"/>
</dbReference>
<dbReference type="InterPro" id="IPR002048">
    <property type="entry name" value="EF_hand_dom"/>
</dbReference>
<keyword evidence="1" id="KW-0106">Calcium</keyword>
<name>A0A7S4JLD3_9STRA</name>
<keyword evidence="2" id="KW-1133">Transmembrane helix</keyword>
<evidence type="ECO:0000313" key="5">
    <source>
        <dbReference type="EMBL" id="CAE2267193.1"/>
    </source>
</evidence>
<dbReference type="PROSITE" id="PS50222">
    <property type="entry name" value="EF_HAND_2"/>
    <property type="match status" value="2"/>
</dbReference>
<feature type="chain" id="PRO_5031369566" description="EF-hand domain-containing protein" evidence="3">
    <location>
        <begin position="24"/>
        <end position="183"/>
    </location>
</feature>
<evidence type="ECO:0000259" key="4">
    <source>
        <dbReference type="PROSITE" id="PS50222"/>
    </source>
</evidence>
<dbReference type="GO" id="GO:0005509">
    <property type="term" value="F:calcium ion binding"/>
    <property type="evidence" value="ECO:0007669"/>
    <property type="project" value="InterPro"/>
</dbReference>
<keyword evidence="2" id="KW-0812">Transmembrane</keyword>
<feature type="domain" description="EF-hand" evidence="4">
    <location>
        <begin position="101"/>
        <end position="136"/>
    </location>
</feature>
<feature type="transmembrane region" description="Helical" evidence="2">
    <location>
        <begin position="69"/>
        <end position="90"/>
    </location>
</feature>
<dbReference type="SUPFAM" id="SSF47473">
    <property type="entry name" value="EF-hand"/>
    <property type="match status" value="1"/>
</dbReference>
<dbReference type="Gene3D" id="1.10.238.10">
    <property type="entry name" value="EF-hand"/>
    <property type="match status" value="1"/>
</dbReference>
<keyword evidence="3" id="KW-0732">Signal</keyword>
<sequence>MPYSWSLFGVEVAFIFLLGLCRCQWCVISFCATPFYPSFTFCNQRYHLHCYFFYDFFPLVFQQMNIVDLAVGGYMCFVGVLYIIIGRVTAKKLVALRKSMFTEEDLRQKFNAVDIGQTGSINFVEFKELMEGFGITLDKRESETAFIQLDKSGEGEITFEEFLLWWNTAHFDSDQNTQFALSV</sequence>